<evidence type="ECO:0000313" key="2">
    <source>
        <dbReference type="EMBL" id="KAJ5160796.1"/>
    </source>
</evidence>
<organism evidence="2 3">
    <name type="scientific">Penicillium canariense</name>
    <dbReference type="NCBI Taxonomy" id="189055"/>
    <lineage>
        <taxon>Eukaryota</taxon>
        <taxon>Fungi</taxon>
        <taxon>Dikarya</taxon>
        <taxon>Ascomycota</taxon>
        <taxon>Pezizomycotina</taxon>
        <taxon>Eurotiomycetes</taxon>
        <taxon>Eurotiomycetidae</taxon>
        <taxon>Eurotiales</taxon>
        <taxon>Aspergillaceae</taxon>
        <taxon>Penicillium</taxon>
    </lineage>
</organism>
<dbReference type="Proteomes" id="UP001149163">
    <property type="component" value="Unassembled WGS sequence"/>
</dbReference>
<reference evidence="2" key="2">
    <citation type="journal article" date="2023" name="IMA Fungus">
        <title>Comparative genomic study of the Penicillium genus elucidates a diverse pangenome and 15 lateral gene transfer events.</title>
        <authorList>
            <person name="Petersen C."/>
            <person name="Sorensen T."/>
            <person name="Nielsen M.R."/>
            <person name="Sondergaard T.E."/>
            <person name="Sorensen J.L."/>
            <person name="Fitzpatrick D.A."/>
            <person name="Frisvad J.C."/>
            <person name="Nielsen K.L."/>
        </authorList>
    </citation>
    <scope>NUCLEOTIDE SEQUENCE</scope>
    <source>
        <strain evidence="2">IBT 26290</strain>
    </source>
</reference>
<feature type="compositionally biased region" description="Polar residues" evidence="1">
    <location>
        <begin position="70"/>
        <end position="87"/>
    </location>
</feature>
<name>A0A9W9HZR0_9EURO</name>
<accession>A0A9W9HZR0</accession>
<dbReference type="EMBL" id="JAPQKN010000004">
    <property type="protein sequence ID" value="KAJ5160796.1"/>
    <property type="molecule type" value="Genomic_DNA"/>
</dbReference>
<gene>
    <name evidence="2" type="ORF">N7482_007800</name>
</gene>
<dbReference type="GeneID" id="81429100"/>
<dbReference type="AlphaFoldDB" id="A0A9W9HZR0"/>
<reference evidence="2" key="1">
    <citation type="submission" date="2022-11" db="EMBL/GenBank/DDBJ databases">
        <authorList>
            <person name="Petersen C."/>
        </authorList>
    </citation>
    <scope>NUCLEOTIDE SEQUENCE</scope>
    <source>
        <strain evidence="2">IBT 26290</strain>
    </source>
</reference>
<protein>
    <submittedName>
        <fullName evidence="2">Uncharacterized protein</fullName>
    </submittedName>
</protein>
<dbReference type="RefSeq" id="XP_056542353.1">
    <property type="nucleotide sequence ID" value="XM_056689924.1"/>
</dbReference>
<feature type="region of interest" description="Disordered" evidence="1">
    <location>
        <begin position="1"/>
        <end position="41"/>
    </location>
</feature>
<sequence length="93" mass="10181">MPPDPTWTWSFAAVAQPDAASTRKGGARDRDARPDTPVDDARMRVIGEGSAPRCIRFTSVIGAVTLCGSNRRGSLSASQQDRVIQTNRRLRRN</sequence>
<comment type="caution">
    <text evidence="2">The sequence shown here is derived from an EMBL/GenBank/DDBJ whole genome shotgun (WGS) entry which is preliminary data.</text>
</comment>
<proteinExistence type="predicted"/>
<evidence type="ECO:0000313" key="3">
    <source>
        <dbReference type="Proteomes" id="UP001149163"/>
    </source>
</evidence>
<evidence type="ECO:0000256" key="1">
    <source>
        <dbReference type="SAM" id="MobiDB-lite"/>
    </source>
</evidence>
<keyword evidence="3" id="KW-1185">Reference proteome</keyword>
<feature type="region of interest" description="Disordered" evidence="1">
    <location>
        <begin position="70"/>
        <end position="93"/>
    </location>
</feature>
<feature type="compositionally biased region" description="Basic and acidic residues" evidence="1">
    <location>
        <begin position="26"/>
        <end position="41"/>
    </location>
</feature>